<dbReference type="Proteomes" id="UP000214355">
    <property type="component" value="Chromosome I"/>
</dbReference>
<evidence type="ECO:0000256" key="3">
    <source>
        <dbReference type="ARBA" id="ARBA00022645"/>
    </source>
</evidence>
<evidence type="ECO:0000256" key="11">
    <source>
        <dbReference type="ARBA" id="ARBA00023316"/>
    </source>
</evidence>
<keyword evidence="9" id="KW-0573">Peptidoglycan synthesis</keyword>
<keyword evidence="8" id="KW-0133">Cell shape</keyword>
<keyword evidence="10" id="KW-0511">Multifunctional enzyme</keyword>
<evidence type="ECO:0000256" key="1">
    <source>
        <dbReference type="ARBA" id="ARBA00007090"/>
    </source>
</evidence>
<dbReference type="InterPro" id="IPR050396">
    <property type="entry name" value="Glycosyltr_51/Transpeptidase"/>
</dbReference>
<organism evidence="18 19">
    <name type="scientific">Arcanobacterium phocae</name>
    <dbReference type="NCBI Taxonomy" id="131112"/>
    <lineage>
        <taxon>Bacteria</taxon>
        <taxon>Bacillati</taxon>
        <taxon>Actinomycetota</taxon>
        <taxon>Actinomycetes</taxon>
        <taxon>Actinomycetales</taxon>
        <taxon>Actinomycetaceae</taxon>
        <taxon>Arcanobacterium</taxon>
    </lineage>
</organism>
<keyword evidence="7" id="KW-0378">Hydrolase</keyword>
<dbReference type="PANTHER" id="PTHR32282">
    <property type="entry name" value="BINDING PROTEIN TRANSPEPTIDASE, PUTATIVE-RELATED"/>
    <property type="match status" value="1"/>
</dbReference>
<dbReference type="Gene3D" id="3.40.710.10">
    <property type="entry name" value="DD-peptidase/beta-lactamase superfamily"/>
    <property type="match status" value="1"/>
</dbReference>
<comment type="catalytic activity">
    <reaction evidence="12">
        <text>Preferential cleavage: (Ac)2-L-Lys-D-Ala-|-D-Ala. Also transpeptidation of peptidyl-alanyl moieties that are N-acyl substituents of D-alanine.</text>
        <dbReference type="EC" id="3.4.16.4"/>
    </reaction>
</comment>
<evidence type="ECO:0000256" key="8">
    <source>
        <dbReference type="ARBA" id="ARBA00022960"/>
    </source>
</evidence>
<dbReference type="InterPro" id="IPR012338">
    <property type="entry name" value="Beta-lactam/transpept-like"/>
</dbReference>
<dbReference type="GO" id="GO:0071555">
    <property type="term" value="P:cell wall organization"/>
    <property type="evidence" value="ECO:0007669"/>
    <property type="project" value="UniProtKB-KW"/>
</dbReference>
<feature type="domain" description="Glycosyl transferase family 51" evidence="17">
    <location>
        <begin position="85"/>
        <end position="256"/>
    </location>
</feature>
<dbReference type="Gene3D" id="1.10.3810.10">
    <property type="entry name" value="Biosynthetic peptidoglycan transglycosylase-like"/>
    <property type="match status" value="1"/>
</dbReference>
<dbReference type="SUPFAM" id="SSF56601">
    <property type="entry name" value="beta-lactamase/transpeptidase-like"/>
    <property type="match status" value="1"/>
</dbReference>
<evidence type="ECO:0000256" key="6">
    <source>
        <dbReference type="ARBA" id="ARBA00022679"/>
    </source>
</evidence>
<evidence type="ECO:0000256" key="2">
    <source>
        <dbReference type="ARBA" id="ARBA00007739"/>
    </source>
</evidence>
<evidence type="ECO:0000256" key="5">
    <source>
        <dbReference type="ARBA" id="ARBA00022676"/>
    </source>
</evidence>
<keyword evidence="5" id="KW-0328">Glycosyltransferase</keyword>
<dbReference type="EMBL" id="LT629804">
    <property type="protein sequence ID" value="SDU78445.1"/>
    <property type="molecule type" value="Genomic_DNA"/>
</dbReference>
<evidence type="ECO:0000259" key="16">
    <source>
        <dbReference type="Pfam" id="PF00905"/>
    </source>
</evidence>
<dbReference type="RefSeq" id="WP_091279458.1">
    <property type="nucleotide sequence ID" value="NZ_LT629804.1"/>
</dbReference>
<reference evidence="19" key="1">
    <citation type="submission" date="2016-10" db="EMBL/GenBank/DDBJ databases">
        <authorList>
            <person name="Varghese N."/>
            <person name="Submissions S."/>
        </authorList>
    </citation>
    <scope>NUCLEOTIDE SEQUENCE [LARGE SCALE GENOMIC DNA]</scope>
    <source>
        <strain evidence="19">DSM 10002</strain>
    </source>
</reference>
<evidence type="ECO:0000256" key="4">
    <source>
        <dbReference type="ARBA" id="ARBA00022670"/>
    </source>
</evidence>
<feature type="compositionally biased region" description="Pro residues" evidence="14">
    <location>
        <begin position="715"/>
        <end position="724"/>
    </location>
</feature>
<dbReference type="GO" id="GO:0009252">
    <property type="term" value="P:peptidoglycan biosynthetic process"/>
    <property type="evidence" value="ECO:0007669"/>
    <property type="project" value="UniProtKB-KW"/>
</dbReference>
<dbReference type="GO" id="GO:0008360">
    <property type="term" value="P:regulation of cell shape"/>
    <property type="evidence" value="ECO:0007669"/>
    <property type="project" value="UniProtKB-KW"/>
</dbReference>
<feature type="compositionally biased region" description="Basic and acidic residues" evidence="14">
    <location>
        <begin position="650"/>
        <end position="673"/>
    </location>
</feature>
<sequence length="724" mass="78084">MTSKTSSKKKSKPPRKRGWNYPRAGLGPIRRWLPSWRFLFGSIFTLIALGLGAFAGLYIAIDVPEPDDFALAQATNVYYGDAEQKLGTFAEADRKSVELEEISADVQHAVIASEDRRFYENSGIDPKGILRALWNNIQGRPTQGGSTLTQQYAERYYTGQNSSLTGKVREAILAIKIDRKQSKDQILNNYLNTIYFGRGAYGIESAAQKYFGVAAKDLTLGQSALLAAVIPAPSAWDPAVDPETSKLKFDRVLRRMVEDQWISQEQASTTEFPETLDPATVQSDLSGTNGYLLQEVRNELVDDAGFTEEQIDRGGYTIVTTIDQNKQQAAVDAVNALPQDRPDNNHIGLMSVDPVTGETLAMYGGRDFSVRQQNSATQDRAQAGSVFKIFGVTAALKSGMSPNQTFASPASYTVPGTDSKFSNFGNASYGPLNLRDMAAYSVNTGFIQLNEKIGPAATAKMAVNLGLPEKLVGLDNNVGNILGSAAPTAKEMSRALSTLANGGKRLNAVHIVREVKDPDGNVIYRGDTASKQVISAETATLAAHVLQGGIAPYGTAAKLAGLQREIAAKTGTSTGPRSAWVATFTPNLVTVVDMYQVGENGSEEDLAPFGGIRLITGSSWPTEVAYNYLKVAFEGMEKVKFPNAQKIIDTKFPRPVPPKEEKEEEPKPEKPAEEEQPAPEIVPSQPENSEGGSGNGPSDNPSLPDVPGDDSGIPVPEPPGQEER</sequence>
<feature type="compositionally biased region" description="Low complexity" evidence="14">
    <location>
        <begin position="678"/>
        <end position="702"/>
    </location>
</feature>
<keyword evidence="15" id="KW-1133">Transmembrane helix</keyword>
<accession>A0A1H2LCI2</accession>
<evidence type="ECO:0000313" key="18">
    <source>
        <dbReference type="EMBL" id="SDU78445.1"/>
    </source>
</evidence>
<feature type="transmembrane region" description="Helical" evidence="15">
    <location>
        <begin position="38"/>
        <end position="61"/>
    </location>
</feature>
<comment type="similarity">
    <text evidence="1">In the C-terminal section; belongs to the transpeptidase family.</text>
</comment>
<evidence type="ECO:0000256" key="7">
    <source>
        <dbReference type="ARBA" id="ARBA00022801"/>
    </source>
</evidence>
<evidence type="ECO:0000256" key="12">
    <source>
        <dbReference type="ARBA" id="ARBA00034000"/>
    </source>
</evidence>
<dbReference type="GeneID" id="65344226"/>
<dbReference type="GO" id="GO:0009002">
    <property type="term" value="F:serine-type D-Ala-D-Ala carboxypeptidase activity"/>
    <property type="evidence" value="ECO:0007669"/>
    <property type="project" value="UniProtKB-EC"/>
</dbReference>
<dbReference type="InterPro" id="IPR001460">
    <property type="entry name" value="PCN-bd_Tpept"/>
</dbReference>
<evidence type="ECO:0000256" key="15">
    <source>
        <dbReference type="SAM" id="Phobius"/>
    </source>
</evidence>
<dbReference type="GO" id="GO:0006508">
    <property type="term" value="P:proteolysis"/>
    <property type="evidence" value="ECO:0007669"/>
    <property type="project" value="UniProtKB-KW"/>
</dbReference>
<dbReference type="AlphaFoldDB" id="A0A1H2LCI2"/>
<gene>
    <name evidence="18" type="ORF">SAMN04489737_0478</name>
</gene>
<keyword evidence="4" id="KW-0645">Protease</keyword>
<keyword evidence="3 18" id="KW-0121">Carboxypeptidase</keyword>
<keyword evidence="19" id="KW-1185">Reference proteome</keyword>
<keyword evidence="11" id="KW-0961">Cell wall biogenesis/degradation</keyword>
<evidence type="ECO:0000256" key="13">
    <source>
        <dbReference type="ARBA" id="ARBA00049902"/>
    </source>
</evidence>
<keyword evidence="6" id="KW-0808">Transferase</keyword>
<dbReference type="GO" id="GO:0008658">
    <property type="term" value="F:penicillin binding"/>
    <property type="evidence" value="ECO:0007669"/>
    <property type="project" value="InterPro"/>
</dbReference>
<dbReference type="PANTHER" id="PTHR32282:SF34">
    <property type="entry name" value="PENICILLIN-BINDING PROTEIN 1A"/>
    <property type="match status" value="1"/>
</dbReference>
<feature type="domain" description="Penicillin-binding protein transpeptidase" evidence="16">
    <location>
        <begin position="352"/>
        <end position="573"/>
    </location>
</feature>
<evidence type="ECO:0000256" key="10">
    <source>
        <dbReference type="ARBA" id="ARBA00023268"/>
    </source>
</evidence>
<name>A0A1H2LCI2_9ACTO</name>
<evidence type="ECO:0000256" key="14">
    <source>
        <dbReference type="SAM" id="MobiDB-lite"/>
    </source>
</evidence>
<dbReference type="Pfam" id="PF00905">
    <property type="entry name" value="Transpeptidase"/>
    <property type="match status" value="1"/>
</dbReference>
<dbReference type="InterPro" id="IPR023346">
    <property type="entry name" value="Lysozyme-like_dom_sf"/>
</dbReference>
<dbReference type="STRING" id="131112.SAMN04489737_0478"/>
<comment type="similarity">
    <text evidence="2">In the N-terminal section; belongs to the glycosyltransferase 51 family.</text>
</comment>
<dbReference type="GO" id="GO:0030288">
    <property type="term" value="C:outer membrane-bounded periplasmic space"/>
    <property type="evidence" value="ECO:0007669"/>
    <property type="project" value="TreeGrafter"/>
</dbReference>
<keyword evidence="15" id="KW-0472">Membrane</keyword>
<dbReference type="InterPro" id="IPR036950">
    <property type="entry name" value="PBP_transglycosylase"/>
</dbReference>
<feature type="region of interest" description="Disordered" evidence="14">
    <location>
        <begin position="650"/>
        <end position="724"/>
    </location>
</feature>
<protein>
    <submittedName>
        <fullName evidence="18">Membrane carboxypeptidase (Penicillin-binding protein)</fullName>
    </submittedName>
</protein>
<proteinExistence type="inferred from homology"/>
<dbReference type="GO" id="GO:0008955">
    <property type="term" value="F:peptidoglycan glycosyltransferase activity"/>
    <property type="evidence" value="ECO:0007669"/>
    <property type="project" value="UniProtKB-EC"/>
</dbReference>
<dbReference type="SUPFAM" id="SSF53955">
    <property type="entry name" value="Lysozyme-like"/>
    <property type="match status" value="1"/>
</dbReference>
<evidence type="ECO:0000313" key="19">
    <source>
        <dbReference type="Proteomes" id="UP000214355"/>
    </source>
</evidence>
<keyword evidence="15" id="KW-0812">Transmembrane</keyword>
<evidence type="ECO:0000256" key="9">
    <source>
        <dbReference type="ARBA" id="ARBA00022984"/>
    </source>
</evidence>
<evidence type="ECO:0000259" key="17">
    <source>
        <dbReference type="Pfam" id="PF00912"/>
    </source>
</evidence>
<dbReference type="FunFam" id="1.10.3810.10:FF:000001">
    <property type="entry name" value="Penicillin-binding protein 1A"/>
    <property type="match status" value="1"/>
</dbReference>
<dbReference type="InterPro" id="IPR001264">
    <property type="entry name" value="Glyco_trans_51"/>
</dbReference>
<dbReference type="Pfam" id="PF00912">
    <property type="entry name" value="Transgly"/>
    <property type="match status" value="1"/>
</dbReference>
<dbReference type="OrthoDB" id="9766909at2"/>
<comment type="catalytic activity">
    <reaction evidence="13">
        <text>[GlcNAc-(1-&gt;4)-Mur2Ac(oyl-L-Ala-gamma-D-Glu-L-Lys-D-Ala-D-Ala)](n)-di-trans,octa-cis-undecaprenyl diphosphate + beta-D-GlcNAc-(1-&gt;4)-Mur2Ac(oyl-L-Ala-gamma-D-Glu-L-Lys-D-Ala-D-Ala)-di-trans,octa-cis-undecaprenyl diphosphate = [GlcNAc-(1-&gt;4)-Mur2Ac(oyl-L-Ala-gamma-D-Glu-L-Lys-D-Ala-D-Ala)](n+1)-di-trans,octa-cis-undecaprenyl diphosphate + di-trans,octa-cis-undecaprenyl diphosphate + H(+)</text>
        <dbReference type="Rhea" id="RHEA:23708"/>
        <dbReference type="Rhea" id="RHEA-COMP:9602"/>
        <dbReference type="Rhea" id="RHEA-COMP:9603"/>
        <dbReference type="ChEBI" id="CHEBI:15378"/>
        <dbReference type="ChEBI" id="CHEBI:58405"/>
        <dbReference type="ChEBI" id="CHEBI:60033"/>
        <dbReference type="ChEBI" id="CHEBI:78435"/>
        <dbReference type="EC" id="2.4.99.28"/>
    </reaction>
</comment>